<dbReference type="InterPro" id="IPR011059">
    <property type="entry name" value="Metal-dep_hydrolase_composite"/>
</dbReference>
<gene>
    <name evidence="2" type="ORF">ETSY2_28935</name>
</gene>
<evidence type="ECO:0000313" key="2">
    <source>
        <dbReference type="EMBL" id="ETX04415.1"/>
    </source>
</evidence>
<evidence type="ECO:0000259" key="1">
    <source>
        <dbReference type="Pfam" id="PF01979"/>
    </source>
</evidence>
<dbReference type="EMBL" id="AZHX01001229">
    <property type="protein sequence ID" value="ETX04415.1"/>
    <property type="molecule type" value="Genomic_DNA"/>
</dbReference>
<dbReference type="Gene3D" id="2.30.40.10">
    <property type="entry name" value="Urease, subunit C, domain 1"/>
    <property type="match status" value="1"/>
</dbReference>
<dbReference type="GO" id="GO:0016810">
    <property type="term" value="F:hydrolase activity, acting on carbon-nitrogen (but not peptide) bonds"/>
    <property type="evidence" value="ECO:0007669"/>
    <property type="project" value="InterPro"/>
</dbReference>
<feature type="domain" description="Amidohydrolase-related" evidence="1">
    <location>
        <begin position="55"/>
        <end position="397"/>
    </location>
</feature>
<comment type="caution">
    <text evidence="2">The sequence shown here is derived from an EMBL/GenBank/DDBJ whole genome shotgun (WGS) entry which is preliminary data.</text>
</comment>
<protein>
    <recommendedName>
        <fullName evidence="1">Amidohydrolase-related domain-containing protein</fullName>
    </recommendedName>
</protein>
<dbReference type="AlphaFoldDB" id="W4M2J4"/>
<dbReference type="InterPro" id="IPR057744">
    <property type="entry name" value="OTAase-like"/>
</dbReference>
<dbReference type="Proteomes" id="UP000019140">
    <property type="component" value="Unassembled WGS sequence"/>
</dbReference>
<dbReference type="PANTHER" id="PTHR43135">
    <property type="entry name" value="ALPHA-D-RIBOSE 1-METHYLPHOSPHONATE 5-TRIPHOSPHATE DIPHOSPHATASE"/>
    <property type="match status" value="1"/>
</dbReference>
<dbReference type="Gene3D" id="3.20.20.140">
    <property type="entry name" value="Metal-dependent hydrolases"/>
    <property type="match status" value="1"/>
</dbReference>
<dbReference type="Pfam" id="PF01979">
    <property type="entry name" value="Amidohydro_1"/>
    <property type="match status" value="1"/>
</dbReference>
<dbReference type="InterPro" id="IPR032466">
    <property type="entry name" value="Metal_Hydrolase"/>
</dbReference>
<proteinExistence type="predicted"/>
<dbReference type="InterPro" id="IPR051781">
    <property type="entry name" value="Metallo-dep_Hydrolase"/>
</dbReference>
<evidence type="ECO:0000313" key="3">
    <source>
        <dbReference type="Proteomes" id="UP000019140"/>
    </source>
</evidence>
<keyword evidence="3" id="KW-1185">Reference proteome</keyword>
<dbReference type="HOGENOM" id="CLU_023620_2_2_7"/>
<dbReference type="PANTHER" id="PTHR43135:SF3">
    <property type="entry name" value="ALPHA-D-RIBOSE 1-METHYLPHOSPHONATE 5-TRIPHOSPHATE DIPHOSPHATASE"/>
    <property type="match status" value="1"/>
</dbReference>
<dbReference type="InterPro" id="IPR006680">
    <property type="entry name" value="Amidohydro-rel"/>
</dbReference>
<reference evidence="2 3" key="1">
    <citation type="journal article" date="2014" name="Nature">
        <title>An environmental bacterial taxon with a large and distinct metabolic repertoire.</title>
        <authorList>
            <person name="Wilson M.C."/>
            <person name="Mori T."/>
            <person name="Ruckert C."/>
            <person name="Uria A.R."/>
            <person name="Helf M.J."/>
            <person name="Takada K."/>
            <person name="Gernert C."/>
            <person name="Steffens U.A."/>
            <person name="Heycke N."/>
            <person name="Schmitt S."/>
            <person name="Rinke C."/>
            <person name="Helfrich E.J."/>
            <person name="Brachmann A.O."/>
            <person name="Gurgui C."/>
            <person name="Wakimoto T."/>
            <person name="Kracht M."/>
            <person name="Crusemann M."/>
            <person name="Hentschel U."/>
            <person name="Abe I."/>
            <person name="Matsunaga S."/>
            <person name="Kalinowski J."/>
            <person name="Takeyama H."/>
            <person name="Piel J."/>
        </authorList>
    </citation>
    <scope>NUCLEOTIDE SEQUENCE [LARGE SCALE GENOMIC DNA]</scope>
    <source>
        <strain evidence="3">TSY2</strain>
    </source>
</reference>
<organism evidence="2 3">
    <name type="scientific">Candidatus Entotheonella gemina</name>
    <dbReference type="NCBI Taxonomy" id="1429439"/>
    <lineage>
        <taxon>Bacteria</taxon>
        <taxon>Pseudomonadati</taxon>
        <taxon>Nitrospinota/Tectimicrobiota group</taxon>
        <taxon>Candidatus Tectimicrobiota</taxon>
        <taxon>Candidatus Entotheonellia</taxon>
        <taxon>Candidatus Entotheonellales</taxon>
        <taxon>Candidatus Entotheonellaceae</taxon>
        <taxon>Candidatus Entotheonella</taxon>
    </lineage>
</organism>
<dbReference type="CDD" id="cd01299">
    <property type="entry name" value="Met_dep_hydrolase_A"/>
    <property type="match status" value="1"/>
</dbReference>
<dbReference type="SUPFAM" id="SSF51556">
    <property type="entry name" value="Metallo-dependent hydrolases"/>
    <property type="match status" value="1"/>
</dbReference>
<accession>W4M2J4</accession>
<sequence length="405" mass="44110">MQWAIKAARLYDGTRQAMVQDAVVLLKNTRIAAVGPAAAVSLPPDIEVVDAGDRTVMPGLIDAHVHILFTGGPRSGEESRTMSDNQVLLTGVQNAQLGLRSGLTTVRDCGDRNYLSLELRDFINAGNLAGPRMVCSGPVITTTAGQLWWSGMECDTDDELRRAVRTLVKNRVDFIKLMGSGGNATPGSNPEVSQYNISGFQAVTDDAHRMGKKVAAHVHGVDSIRLAVQAGIDTLEHVPFRTHGTIEYDPRLVDEMIEKDLVVSLAMPATWYRLRAEDMVDVRAHPQHLWTQRYDTIRRMFEAGVKLVVSSDQGSTSTRIDELALLMEFLVRELELPALDMLYGVTGLAAEALGIDDELGTLSPGKIADLVVLNGDPSADITALQRIHLVIKDGKVVVRDGALTW</sequence>
<dbReference type="SUPFAM" id="SSF51338">
    <property type="entry name" value="Composite domain of metallo-dependent hydrolases"/>
    <property type="match status" value="1"/>
</dbReference>
<name>W4M2J4_9BACT</name>